<keyword evidence="2" id="KW-1185">Reference proteome</keyword>
<comment type="caution">
    <text evidence="1">The sequence shown here is derived from an EMBL/GenBank/DDBJ whole genome shotgun (WGS) entry which is preliminary data.</text>
</comment>
<evidence type="ECO:0000313" key="2">
    <source>
        <dbReference type="Proteomes" id="UP000768180"/>
    </source>
</evidence>
<evidence type="ECO:0008006" key="3">
    <source>
        <dbReference type="Google" id="ProtNLM"/>
    </source>
</evidence>
<organism evidence="1 2">
    <name type="scientific">Fusicatenibacter saccharivorans</name>
    <dbReference type="NCBI Taxonomy" id="1150298"/>
    <lineage>
        <taxon>Bacteria</taxon>
        <taxon>Bacillati</taxon>
        <taxon>Bacillota</taxon>
        <taxon>Clostridia</taxon>
        <taxon>Lachnospirales</taxon>
        <taxon>Lachnospiraceae</taxon>
        <taxon>Fusicatenibacter</taxon>
    </lineage>
</organism>
<dbReference type="Proteomes" id="UP000768180">
    <property type="component" value="Unassembled WGS sequence"/>
</dbReference>
<evidence type="ECO:0000313" key="1">
    <source>
        <dbReference type="EMBL" id="NSE17200.1"/>
    </source>
</evidence>
<accession>A0ABX2GHR9</accession>
<proteinExistence type="predicted"/>
<sequence>MFELIPSQYMRECYKELNFTFTDFQKATLIWNSPGKKRQEILDALKELAADTKDFCTKRQIQERLDYERKAFEKFKENDAGKYVYVVAEREDNENAGFFSEYERAFQYAKRYMKKYEVTCSIEKQRIVAAPEDETVRNPWKGNPNLGLETKEYCAYSGVEEAKAGFNCEGEAEYFYSRELPEEEKIVDTYRIERFESHFMKIPAPLQTGCPVRNVVTGTYGILAQSEEEWEKYLKWIEDRELYVDFSDVQMIVFELNESGIWIHNHVNPLYLEVENPPVISGDEKQDAFRRAMEAMYEYLRHEKEENCEARYGGTVLQRSREFAQICQEEKCDRRWKDACKAEDIMS</sequence>
<name>A0ABX2GHR9_9FIRM</name>
<dbReference type="EMBL" id="JAAITQ010000025">
    <property type="protein sequence ID" value="NSE17200.1"/>
    <property type="molecule type" value="Genomic_DNA"/>
</dbReference>
<reference evidence="1 2" key="1">
    <citation type="journal article" date="2020" name="Cell Host Microbe">
        <title>Functional and Genomic Variation between Human-Derived Isolates of Lachnospiraceae Reveals Inter- and Intra-Species Diversity.</title>
        <authorList>
            <person name="Sorbara M.T."/>
            <person name="Littmann E.R."/>
            <person name="Fontana E."/>
            <person name="Moody T.U."/>
            <person name="Kohout C.E."/>
            <person name="Gjonbalaj M."/>
            <person name="Eaton V."/>
            <person name="Seok R."/>
            <person name="Leiner I.M."/>
            <person name="Pamer E.G."/>
        </authorList>
    </citation>
    <scope>NUCLEOTIDE SEQUENCE [LARGE SCALE GENOMIC DNA]</scope>
    <source>
        <strain evidence="1 2">MSK.14.54</strain>
    </source>
</reference>
<protein>
    <recommendedName>
        <fullName evidence="3">Large polyvalent protein associated domain-containing protein</fullName>
    </recommendedName>
</protein>
<dbReference type="RefSeq" id="WP_173830212.1">
    <property type="nucleotide sequence ID" value="NZ_JAAITQ010000025.1"/>
</dbReference>
<gene>
    <name evidence="1" type="ORF">G5B05_12455</name>
</gene>